<keyword evidence="2" id="KW-1185">Reference proteome</keyword>
<name>A0A2I0KNI3_PUNGR</name>
<proteinExistence type="predicted"/>
<sequence>MTMFFVSTNSWIHGAAGENQAVEVVSGAHGVDDDDKEGTGAKALHLDVVTEGGEVAVEAAELAAALIIVGLTTRGSQGS</sequence>
<evidence type="ECO:0000313" key="1">
    <source>
        <dbReference type="EMBL" id="PKI70051.1"/>
    </source>
</evidence>
<dbReference type="Proteomes" id="UP000233551">
    <property type="component" value="Unassembled WGS sequence"/>
</dbReference>
<accession>A0A2I0KNI3</accession>
<comment type="caution">
    <text evidence="1">The sequence shown here is derived from an EMBL/GenBank/DDBJ whole genome shotgun (WGS) entry which is preliminary data.</text>
</comment>
<dbReference type="EMBL" id="PGOL01000475">
    <property type="protein sequence ID" value="PKI70051.1"/>
    <property type="molecule type" value="Genomic_DNA"/>
</dbReference>
<evidence type="ECO:0000313" key="2">
    <source>
        <dbReference type="Proteomes" id="UP000233551"/>
    </source>
</evidence>
<reference evidence="1 2" key="1">
    <citation type="submission" date="2017-11" db="EMBL/GenBank/DDBJ databases">
        <title>De-novo sequencing of pomegranate (Punica granatum L.) genome.</title>
        <authorList>
            <person name="Akparov Z."/>
            <person name="Amiraslanov A."/>
            <person name="Hajiyeva S."/>
            <person name="Abbasov M."/>
            <person name="Kaur K."/>
            <person name="Hamwieh A."/>
            <person name="Solovyev V."/>
            <person name="Salamov A."/>
            <person name="Braich B."/>
            <person name="Kosarev P."/>
            <person name="Mahmoud A."/>
            <person name="Hajiyev E."/>
            <person name="Babayeva S."/>
            <person name="Izzatullayeva V."/>
            <person name="Mammadov A."/>
            <person name="Mammadov A."/>
            <person name="Sharifova S."/>
            <person name="Ojaghi J."/>
            <person name="Eynullazada K."/>
            <person name="Bayramov B."/>
            <person name="Abdulazimova A."/>
            <person name="Shahmuradov I."/>
        </authorList>
    </citation>
    <scope>NUCLEOTIDE SEQUENCE [LARGE SCALE GENOMIC DNA]</scope>
    <source>
        <strain evidence="2">cv. AG2017</strain>
        <tissue evidence="1">Leaf</tissue>
    </source>
</reference>
<organism evidence="1 2">
    <name type="scientific">Punica granatum</name>
    <name type="common">Pomegranate</name>
    <dbReference type="NCBI Taxonomy" id="22663"/>
    <lineage>
        <taxon>Eukaryota</taxon>
        <taxon>Viridiplantae</taxon>
        <taxon>Streptophyta</taxon>
        <taxon>Embryophyta</taxon>
        <taxon>Tracheophyta</taxon>
        <taxon>Spermatophyta</taxon>
        <taxon>Magnoliopsida</taxon>
        <taxon>eudicotyledons</taxon>
        <taxon>Gunneridae</taxon>
        <taxon>Pentapetalae</taxon>
        <taxon>rosids</taxon>
        <taxon>malvids</taxon>
        <taxon>Myrtales</taxon>
        <taxon>Lythraceae</taxon>
        <taxon>Punica</taxon>
    </lineage>
</organism>
<protein>
    <submittedName>
        <fullName evidence="1">Uncharacterized protein</fullName>
    </submittedName>
</protein>
<gene>
    <name evidence="1" type="ORF">CRG98_009514</name>
</gene>
<dbReference type="AlphaFoldDB" id="A0A2I0KNI3"/>